<dbReference type="PANTHER" id="PTHR43785">
    <property type="entry name" value="GAMMA-GLUTAMYLPUTRESCINE SYNTHETASE"/>
    <property type="match status" value="1"/>
</dbReference>
<dbReference type="Proteomes" id="UP000030980">
    <property type="component" value="Unassembled WGS sequence"/>
</dbReference>
<dbReference type="OrthoDB" id="9789509at2"/>
<dbReference type="Pfam" id="PF00120">
    <property type="entry name" value="Gln-synt_C"/>
    <property type="match status" value="1"/>
</dbReference>
<dbReference type="GO" id="GO:0006598">
    <property type="term" value="P:polyamine catabolic process"/>
    <property type="evidence" value="ECO:0007669"/>
    <property type="project" value="TreeGrafter"/>
</dbReference>
<dbReference type="RefSeq" id="WP_039560037.1">
    <property type="nucleotide sequence ID" value="NZ_FMUP01000007.1"/>
</dbReference>
<dbReference type="Proteomes" id="UP000186079">
    <property type="component" value="Unassembled WGS sequence"/>
</dbReference>
<evidence type="ECO:0000313" key="5">
    <source>
        <dbReference type="EMBL" id="KHO66179.1"/>
    </source>
</evidence>
<protein>
    <submittedName>
        <fullName evidence="5">Glutamate--ammonia ligase</fullName>
    </submittedName>
    <submittedName>
        <fullName evidence="6">L-glutamine synthetase</fullName>
    </submittedName>
</protein>
<proteinExistence type="inferred from homology"/>
<keyword evidence="1 5" id="KW-0436">Ligase</keyword>
<dbReference type="EMBL" id="FTMC01000015">
    <property type="protein sequence ID" value="SIR13319.1"/>
    <property type="molecule type" value="Genomic_DNA"/>
</dbReference>
<organism evidence="5 7">
    <name type="scientific">Pseudomonas flexibilis</name>
    <dbReference type="NCBI Taxonomy" id="706570"/>
    <lineage>
        <taxon>Bacteria</taxon>
        <taxon>Pseudomonadati</taxon>
        <taxon>Pseudomonadota</taxon>
        <taxon>Gammaproteobacteria</taxon>
        <taxon>Pseudomonadales</taxon>
        <taxon>Pseudomonadaceae</taxon>
        <taxon>Pseudomonas</taxon>
    </lineage>
</organism>
<evidence type="ECO:0000256" key="1">
    <source>
        <dbReference type="ARBA" id="ARBA00022598"/>
    </source>
</evidence>
<dbReference type="GO" id="GO:0004356">
    <property type="term" value="F:glutamine synthetase activity"/>
    <property type="evidence" value="ECO:0007669"/>
    <property type="project" value="InterPro"/>
</dbReference>
<gene>
    <name evidence="5" type="ORF">PT85_00950</name>
    <name evidence="6" type="ORF">SAMN05421672_11548</name>
</gene>
<name>A0A0B2DCC7_9PSED</name>
<dbReference type="GO" id="GO:0006542">
    <property type="term" value="P:glutamine biosynthetic process"/>
    <property type="evidence" value="ECO:0007669"/>
    <property type="project" value="InterPro"/>
</dbReference>
<dbReference type="InterPro" id="IPR036651">
    <property type="entry name" value="Gln_synt_N_sf"/>
</dbReference>
<feature type="domain" description="GS catalytic" evidence="4">
    <location>
        <begin position="112"/>
        <end position="447"/>
    </location>
</feature>
<evidence type="ECO:0000256" key="2">
    <source>
        <dbReference type="PROSITE-ProRule" id="PRU01331"/>
    </source>
</evidence>
<evidence type="ECO:0000256" key="3">
    <source>
        <dbReference type="RuleBase" id="RU000384"/>
    </source>
</evidence>
<dbReference type="STRING" id="706570.PT85_00950"/>
<reference evidence="5 7" key="1">
    <citation type="submission" date="2014-11" db="EMBL/GenBank/DDBJ databases">
        <title>Genome sequence of Pseudomonas tuomuerensis JCM 14085.</title>
        <authorList>
            <person name="Shin S.-K."/>
            <person name="Yi H."/>
        </authorList>
    </citation>
    <scope>NUCLEOTIDE SEQUENCE [LARGE SCALE GENOMIC DNA]</scope>
    <source>
        <strain evidence="5 7">JCM 14085</strain>
    </source>
</reference>
<dbReference type="EMBL" id="JTAK01000001">
    <property type="protein sequence ID" value="KHO66179.1"/>
    <property type="molecule type" value="Genomic_DNA"/>
</dbReference>
<keyword evidence="7" id="KW-1185">Reference proteome</keyword>
<dbReference type="SUPFAM" id="SSF55931">
    <property type="entry name" value="Glutamine synthetase/guanido kinase"/>
    <property type="match status" value="1"/>
</dbReference>
<sequence>MSSSLSVSLDPRLAGVEAVECVTPDLNGVPRGKVMTPEGFLEGRRLQMARGVLFQCVMGGYPPPRYYGGDDGDMVLAPDLSQLHRLPWTAQPRALVICDAEEPDGTPCPLSSRSLLRRVLDDYAAEGLSPVVASELEFFLFQPNPDPLRPFVPPCGLDGRPSGAAAAFSVGANHSQQAYFDEVYAAMRAFGLPRDTFLHEMGASQFEINLLHGDALQVADQTFLFKHLLREIALRHGLIAVCMAKPLAETPGSSMHLHQSVVRRDDGTNLFSDEEGNETPAFRHFIGGLQAALGELTLLFAPYVNSYQRLFHPFASPNNACWGYDNRAAGLRIPLSEASARRVENRLPGADANPYLVIAASLAAGLRGMRLGLEPTPPARGAFEAPPALQLPFTLSAALERLRHSVLARELCGADFIECYAAAKLMELGSYYDEITPWERRHLAPWV</sequence>
<dbReference type="PANTHER" id="PTHR43785:SF3">
    <property type="entry name" value="GS CATALYTIC DOMAIN-CONTAINING PROTEIN"/>
    <property type="match status" value="1"/>
</dbReference>
<dbReference type="Gene3D" id="3.10.20.70">
    <property type="entry name" value="Glutamine synthetase, N-terminal domain"/>
    <property type="match status" value="1"/>
</dbReference>
<dbReference type="SMART" id="SM01230">
    <property type="entry name" value="Gln-synt_C"/>
    <property type="match status" value="1"/>
</dbReference>
<dbReference type="Gene3D" id="3.30.590.10">
    <property type="entry name" value="Glutamine synthetase/guanido kinase, catalytic domain"/>
    <property type="match status" value="1"/>
</dbReference>
<dbReference type="PROSITE" id="PS51987">
    <property type="entry name" value="GS_CATALYTIC"/>
    <property type="match status" value="1"/>
</dbReference>
<dbReference type="PATRIC" id="fig|706570.3.peg.749"/>
<evidence type="ECO:0000313" key="7">
    <source>
        <dbReference type="Proteomes" id="UP000030980"/>
    </source>
</evidence>
<reference evidence="6 8" key="2">
    <citation type="submission" date="2017-01" db="EMBL/GenBank/DDBJ databases">
        <authorList>
            <person name="Mah S.A."/>
            <person name="Swanson W.J."/>
            <person name="Moy G.W."/>
            <person name="Vacquier V.D."/>
        </authorList>
    </citation>
    <scope>NUCLEOTIDE SEQUENCE [LARGE SCALE GENOMIC DNA]</scope>
    <source>
        <strain evidence="6 8">ATCC 29606</strain>
    </source>
</reference>
<accession>A0A0B2DCC7</accession>
<dbReference type="AlphaFoldDB" id="A0A0B2DCC7"/>
<evidence type="ECO:0000259" key="4">
    <source>
        <dbReference type="PROSITE" id="PS51987"/>
    </source>
</evidence>
<dbReference type="SUPFAM" id="SSF54368">
    <property type="entry name" value="Glutamine synthetase, N-terminal domain"/>
    <property type="match status" value="1"/>
</dbReference>
<evidence type="ECO:0000313" key="8">
    <source>
        <dbReference type="Proteomes" id="UP000186079"/>
    </source>
</evidence>
<dbReference type="InterPro" id="IPR014746">
    <property type="entry name" value="Gln_synth/guanido_kin_cat_dom"/>
</dbReference>
<evidence type="ECO:0000313" key="6">
    <source>
        <dbReference type="EMBL" id="SIR13319.1"/>
    </source>
</evidence>
<dbReference type="InterPro" id="IPR008146">
    <property type="entry name" value="Gln_synth_cat_dom"/>
</dbReference>
<comment type="similarity">
    <text evidence="2 3">Belongs to the glutamine synthetase family.</text>
</comment>
<accession>A0A0B3BZS3</accession>